<proteinExistence type="inferred from homology"/>
<evidence type="ECO:0000256" key="2">
    <source>
        <dbReference type="ARBA" id="ARBA00022763"/>
    </source>
</evidence>
<dbReference type="Gene3D" id="3.10.300.10">
    <property type="entry name" value="Methylpurine-DNA glycosylase (MPG)"/>
    <property type="match status" value="2"/>
</dbReference>
<evidence type="ECO:0000256" key="5">
    <source>
        <dbReference type="HAMAP-Rule" id="MF_00527"/>
    </source>
</evidence>
<dbReference type="EC" id="3.2.2.-" evidence="5"/>
<dbReference type="PANTHER" id="PTHR10429:SF0">
    <property type="entry name" value="DNA-3-METHYLADENINE GLYCOSYLASE"/>
    <property type="match status" value="1"/>
</dbReference>
<dbReference type="EMBL" id="MHLL01000063">
    <property type="protein sequence ID" value="OGZ07290.1"/>
    <property type="molecule type" value="Genomic_DNA"/>
</dbReference>
<dbReference type="CDD" id="cd00540">
    <property type="entry name" value="AAG"/>
    <property type="match status" value="1"/>
</dbReference>
<reference evidence="6 7" key="1">
    <citation type="journal article" date="2016" name="Nat. Commun.">
        <title>Thousands of microbial genomes shed light on interconnected biogeochemical processes in an aquifer system.</title>
        <authorList>
            <person name="Anantharaman K."/>
            <person name="Brown C.T."/>
            <person name="Hug L.A."/>
            <person name="Sharon I."/>
            <person name="Castelle C.J."/>
            <person name="Probst A.J."/>
            <person name="Thomas B.C."/>
            <person name="Singh A."/>
            <person name="Wilkins M.J."/>
            <person name="Karaoz U."/>
            <person name="Brodie E.L."/>
            <person name="Williams K.H."/>
            <person name="Hubbard S.S."/>
            <person name="Banfield J.F."/>
        </authorList>
    </citation>
    <scope>NUCLEOTIDE SEQUENCE [LARGE SCALE GENOMIC DNA]</scope>
</reference>
<gene>
    <name evidence="6" type="ORF">A3D65_02220</name>
</gene>
<evidence type="ECO:0000256" key="4">
    <source>
        <dbReference type="ARBA" id="ARBA00023204"/>
    </source>
</evidence>
<keyword evidence="3 5" id="KW-0378">Hydrolase</keyword>
<sequence>MRRVLTQSFFDRPTLMVAKELLGKFLVRRVGKKTIVGMITEVEAYVGPDDKASHASRGKTPRTKVMFGRAGYWYVYLVYGMHHCLNIVTEKESYPAAILIRSVHSVSGPGRVSKYFHIDKKLSERSSSRASGLWIEDRGVRDVKIKSGKRIGVDYAGRWKHKPWRLTLEQHRDKKNHPIV</sequence>
<dbReference type="InterPro" id="IPR036995">
    <property type="entry name" value="MPG_sf"/>
</dbReference>
<evidence type="ECO:0000313" key="6">
    <source>
        <dbReference type="EMBL" id="OGZ07290.1"/>
    </source>
</evidence>
<dbReference type="GO" id="GO:0003905">
    <property type="term" value="F:alkylbase DNA N-glycosylase activity"/>
    <property type="evidence" value="ECO:0007669"/>
    <property type="project" value="InterPro"/>
</dbReference>
<dbReference type="NCBIfam" id="TIGR00567">
    <property type="entry name" value="3mg"/>
    <property type="match status" value="1"/>
</dbReference>
<dbReference type="InterPro" id="IPR011034">
    <property type="entry name" value="Formyl_transferase-like_C_sf"/>
</dbReference>
<dbReference type="AlphaFoldDB" id="A0A1G2D2V1"/>
<protein>
    <recommendedName>
        <fullName evidence="5">Putative 3-methyladenine DNA glycosylase</fullName>
        <ecNumber evidence="5">3.2.2.-</ecNumber>
    </recommendedName>
</protein>
<name>A0A1G2D2V1_9BACT</name>
<dbReference type="PANTHER" id="PTHR10429">
    <property type="entry name" value="DNA-3-METHYLADENINE GLYCOSYLASE"/>
    <property type="match status" value="1"/>
</dbReference>
<comment type="caution">
    <text evidence="6">The sequence shown here is derived from an EMBL/GenBank/DDBJ whole genome shotgun (WGS) entry which is preliminary data.</text>
</comment>
<dbReference type="STRING" id="1798661.A3D65_02220"/>
<evidence type="ECO:0000256" key="3">
    <source>
        <dbReference type="ARBA" id="ARBA00022801"/>
    </source>
</evidence>
<comment type="similarity">
    <text evidence="1 5">Belongs to the DNA glycosylase MPG family.</text>
</comment>
<dbReference type="GO" id="GO:0003677">
    <property type="term" value="F:DNA binding"/>
    <property type="evidence" value="ECO:0007669"/>
    <property type="project" value="InterPro"/>
</dbReference>
<accession>A0A1G2D2V1</accession>
<keyword evidence="2 5" id="KW-0227">DNA damage</keyword>
<organism evidence="6 7">
    <name type="scientific">Candidatus Lloydbacteria bacterium RIFCSPHIGHO2_02_FULL_50_13</name>
    <dbReference type="NCBI Taxonomy" id="1798661"/>
    <lineage>
        <taxon>Bacteria</taxon>
        <taxon>Candidatus Lloydiibacteriota</taxon>
    </lineage>
</organism>
<dbReference type="SUPFAM" id="SSF50486">
    <property type="entry name" value="FMT C-terminal domain-like"/>
    <property type="match status" value="1"/>
</dbReference>
<dbReference type="Pfam" id="PF02245">
    <property type="entry name" value="Pur_DNA_glyco"/>
    <property type="match status" value="1"/>
</dbReference>
<evidence type="ECO:0000313" key="7">
    <source>
        <dbReference type="Proteomes" id="UP000177996"/>
    </source>
</evidence>
<dbReference type="InterPro" id="IPR003180">
    <property type="entry name" value="MPG"/>
</dbReference>
<keyword evidence="4 5" id="KW-0234">DNA repair</keyword>
<evidence type="ECO:0000256" key="1">
    <source>
        <dbReference type="ARBA" id="ARBA00009232"/>
    </source>
</evidence>
<dbReference type="HAMAP" id="MF_00527">
    <property type="entry name" value="3MGH"/>
    <property type="match status" value="1"/>
</dbReference>
<dbReference type="Proteomes" id="UP000177996">
    <property type="component" value="Unassembled WGS sequence"/>
</dbReference>
<dbReference type="GO" id="GO:0006284">
    <property type="term" value="P:base-excision repair"/>
    <property type="evidence" value="ECO:0007669"/>
    <property type="project" value="InterPro"/>
</dbReference>